<feature type="chain" id="PRO_5014722011" evidence="1">
    <location>
        <begin position="22"/>
        <end position="360"/>
    </location>
</feature>
<reference evidence="2 3" key="1">
    <citation type="submission" date="2017-07" db="EMBL/GenBank/DDBJ databases">
        <title>Leptospira spp. isolated from tropical soils.</title>
        <authorList>
            <person name="Thibeaux R."/>
            <person name="Iraola G."/>
            <person name="Ferres I."/>
            <person name="Bierque E."/>
            <person name="Girault D."/>
            <person name="Soupe-Gilbert M.-E."/>
            <person name="Picardeau M."/>
            <person name="Goarant C."/>
        </authorList>
    </citation>
    <scope>NUCLEOTIDE SEQUENCE [LARGE SCALE GENOMIC DNA]</scope>
    <source>
        <strain evidence="2 3">MCA1-C-A1</strain>
    </source>
</reference>
<dbReference type="OrthoDB" id="320310at2"/>
<keyword evidence="1" id="KW-0732">Signal</keyword>
<evidence type="ECO:0000256" key="1">
    <source>
        <dbReference type="SAM" id="SignalP"/>
    </source>
</evidence>
<gene>
    <name evidence="2" type="ORF">CH357_16245</name>
</gene>
<accession>A0A2M9XA83</accession>
<evidence type="ECO:0000313" key="2">
    <source>
        <dbReference type="EMBL" id="PJZ24607.1"/>
    </source>
</evidence>
<sequence length="360" mass="41337">MKKILLLLLPFILCWNCFTVAVLGKHDLDIGWKRDALPYLSESVYEIAEVKRSDTKMIVSYKTGLYAEKDGKFKYNDQRLVCTLIKSLGANSYSYADISPSDYSICDKSPYASSEPLLLEEIKEFKNGIWLQDLNIILSSEKGLDTITNHLPSPHQFSKMIYLRKKWRYKNVNFLKHYKSLKIEGSELCYGSYFSHRYLRLVTDKKETMILASRGGAFEIEFDDNGIPISEFSKYAEIVKCEPLEVLQFTLPKENRVIAIQFAVPDETGEWKTKTKAYRIKGNLERFPKGIIAISKPSNYRKKDERTSVWSAYPILYPFSISLDIVTSPLQAVSILIMGFDNHIMFWSCLLGGRCISPLG</sequence>
<dbReference type="AlphaFoldDB" id="A0A2M9XA83"/>
<organism evidence="2 3">
    <name type="scientific">Leptospira hartskeerlii</name>
    <dbReference type="NCBI Taxonomy" id="2023177"/>
    <lineage>
        <taxon>Bacteria</taxon>
        <taxon>Pseudomonadati</taxon>
        <taxon>Spirochaetota</taxon>
        <taxon>Spirochaetia</taxon>
        <taxon>Leptospirales</taxon>
        <taxon>Leptospiraceae</taxon>
        <taxon>Leptospira</taxon>
    </lineage>
</organism>
<comment type="caution">
    <text evidence="2">The sequence shown here is derived from an EMBL/GenBank/DDBJ whole genome shotgun (WGS) entry which is preliminary data.</text>
</comment>
<evidence type="ECO:0000313" key="3">
    <source>
        <dbReference type="Proteomes" id="UP000232196"/>
    </source>
</evidence>
<proteinExistence type="predicted"/>
<protein>
    <submittedName>
        <fullName evidence="2">Uncharacterized protein</fullName>
    </submittedName>
</protein>
<name>A0A2M9XA83_9LEPT</name>
<dbReference type="Proteomes" id="UP000232196">
    <property type="component" value="Unassembled WGS sequence"/>
</dbReference>
<dbReference type="RefSeq" id="WP_100707808.1">
    <property type="nucleotide sequence ID" value="NZ_NPDL01000007.1"/>
</dbReference>
<keyword evidence="3" id="KW-1185">Reference proteome</keyword>
<dbReference type="EMBL" id="NPDN01000008">
    <property type="protein sequence ID" value="PJZ24607.1"/>
    <property type="molecule type" value="Genomic_DNA"/>
</dbReference>
<feature type="signal peptide" evidence="1">
    <location>
        <begin position="1"/>
        <end position="21"/>
    </location>
</feature>